<name>A0A5C1YMN8_9PROT</name>
<evidence type="ECO:0008006" key="3">
    <source>
        <dbReference type="Google" id="ProtNLM"/>
    </source>
</evidence>
<dbReference type="Gene3D" id="3.90.1140.10">
    <property type="entry name" value="Cyclic phosphodiesterase"/>
    <property type="match status" value="1"/>
</dbReference>
<organism evidence="1 2">
    <name type="scientific">Acetobacter vaccinii</name>
    <dbReference type="NCBI Taxonomy" id="2592655"/>
    <lineage>
        <taxon>Bacteria</taxon>
        <taxon>Pseudomonadati</taxon>
        <taxon>Pseudomonadota</taxon>
        <taxon>Alphaproteobacteria</taxon>
        <taxon>Acetobacterales</taxon>
        <taxon>Acetobacteraceae</taxon>
        <taxon>Acetobacter</taxon>
    </lineage>
</organism>
<reference evidence="1 2" key="1">
    <citation type="submission" date="2019-09" db="EMBL/GenBank/DDBJ databases">
        <title>Genome sequencing of strain KACC 21233.</title>
        <authorList>
            <person name="Heo J."/>
            <person name="Kim S.-J."/>
            <person name="Kim J.-S."/>
            <person name="Hong S.-B."/>
            <person name="Kwon S.-W."/>
        </authorList>
    </citation>
    <scope>NUCLEOTIDE SEQUENCE [LARGE SCALE GENOMIC DNA]</scope>
    <source>
        <strain evidence="1 2">KACC 21233</strain>
    </source>
</reference>
<dbReference type="EMBL" id="CP043506">
    <property type="protein sequence ID" value="QEO17564.1"/>
    <property type="molecule type" value="Genomic_DNA"/>
</dbReference>
<accession>A0A5C1YMN8</accession>
<dbReference type="Proteomes" id="UP000324536">
    <property type="component" value="Chromosome"/>
</dbReference>
<sequence>MQNNKDTYTSTPHHTILADMGNFKDWHKGRTRYCVWMYRLDDEAIRQKLTHLAAAISTALGTAPIHHFHVTLFASGFLSTSIRYNDDITPDTIGRQIDAAKALPHTQPRLVMTGLEANAYGIFITLEDQSATTDQIRSTLAHISGEVPRDSFMPHITLGSYLQAHPLAQVQAILKTLPVPDFPMPISHCHLELVTLDATTPLRPDIGLCRDNFTTLYSVQNEQ</sequence>
<dbReference type="AlphaFoldDB" id="A0A5C1YMN8"/>
<dbReference type="OrthoDB" id="5540889at2"/>
<keyword evidence="2" id="KW-1185">Reference proteome</keyword>
<dbReference type="RefSeq" id="WP_149279241.1">
    <property type="nucleotide sequence ID" value="NZ_CP043506.1"/>
</dbReference>
<evidence type="ECO:0000313" key="1">
    <source>
        <dbReference type="EMBL" id="QEO17564.1"/>
    </source>
</evidence>
<dbReference type="InterPro" id="IPR009097">
    <property type="entry name" value="Cyclic_Pdiesterase"/>
</dbReference>
<gene>
    <name evidence="1" type="ORF">FLP30_07375</name>
</gene>
<dbReference type="KEGG" id="acek:FLP30_07375"/>
<protein>
    <recommendedName>
        <fullName evidence="3">2'-5' RNA ligase family protein</fullName>
    </recommendedName>
</protein>
<evidence type="ECO:0000313" key="2">
    <source>
        <dbReference type="Proteomes" id="UP000324536"/>
    </source>
</evidence>
<proteinExistence type="predicted"/>
<dbReference type="SUPFAM" id="SSF55144">
    <property type="entry name" value="LigT-like"/>
    <property type="match status" value="1"/>
</dbReference>